<evidence type="ECO:0000256" key="1">
    <source>
        <dbReference type="SAM" id="MobiDB-lite"/>
    </source>
</evidence>
<dbReference type="GO" id="GO:0002143">
    <property type="term" value="P:tRNA wobble position uridine thiolation"/>
    <property type="evidence" value="ECO:0007669"/>
    <property type="project" value="TreeGrafter"/>
</dbReference>
<evidence type="ECO:0000256" key="2">
    <source>
        <dbReference type="SAM" id="Phobius"/>
    </source>
</evidence>
<dbReference type="GO" id="GO:0042292">
    <property type="term" value="F:URM1 activating enzyme activity"/>
    <property type="evidence" value="ECO:0007669"/>
    <property type="project" value="TreeGrafter"/>
</dbReference>
<evidence type="ECO:0000313" key="5">
    <source>
        <dbReference type="Proteomes" id="UP000193467"/>
    </source>
</evidence>
<dbReference type="InterPro" id="IPR045886">
    <property type="entry name" value="ThiF/MoeB/HesA"/>
</dbReference>
<name>A0A1Y2D573_9BASI</name>
<gene>
    <name evidence="4" type="ORF">BCR35DRAFT_296691</name>
</gene>
<dbReference type="GO" id="GO:0032447">
    <property type="term" value="P:protein urmylation"/>
    <property type="evidence" value="ECO:0007669"/>
    <property type="project" value="TreeGrafter"/>
</dbReference>
<feature type="region of interest" description="Disordered" evidence="1">
    <location>
        <begin position="227"/>
        <end position="250"/>
    </location>
</feature>
<organism evidence="4 5">
    <name type="scientific">Leucosporidium creatinivorum</name>
    <dbReference type="NCBI Taxonomy" id="106004"/>
    <lineage>
        <taxon>Eukaryota</taxon>
        <taxon>Fungi</taxon>
        <taxon>Dikarya</taxon>
        <taxon>Basidiomycota</taxon>
        <taxon>Pucciniomycotina</taxon>
        <taxon>Microbotryomycetes</taxon>
        <taxon>Leucosporidiales</taxon>
        <taxon>Leucosporidium</taxon>
    </lineage>
</organism>
<dbReference type="PROSITE" id="PS50206">
    <property type="entry name" value="RHODANESE_3"/>
    <property type="match status" value="1"/>
</dbReference>
<feature type="compositionally biased region" description="Pro residues" evidence="1">
    <location>
        <begin position="36"/>
        <end position="46"/>
    </location>
</feature>
<sequence length="533" mass="56324">MTSTIPRPRAEVLADLEDTRARLQCLEKELASLPPALDPSPSPQPPAAAAVPQQQHPLSLREYKRYGRQMILPSLGLEGQLKLKRSHILVIGAGGLGCPVLLYLAAAGVGEITVLDHDSVELSNLHRQVLHSEERVGINKAESAKLGLEKLNSDVKINAHALPFTPSLFHSATTPSSILEPSFSLILDCTDNPATRHFLNAYAVAYGIPLVSGGAVRTEGTVGVFGLPLPSPPSTSSGSAPVDSESSTPPTHGPCYACIFPPSAPSPTPPSTELSPAERLLQEDLRAEKLALQGTGACSDEGVLGILCGQVGVQMGAEAMRVLLGVAKPTLHLLSPMSPSPLRTIKVRAQKPSCPACGTFPSLGDPSTLSTPSSRWATFLCHPEGRWEGWEDPLCEIPGVGSSSLKREGERRVRVGELAASLGSGARILDVRSKAEFGICHLDGSINVPFSSLLRDPSSALDLVSPSHSSSVPSTDSSPIYLVCRRGNDSLLAARALSRHLSTQPQAPQVELVDVMGGLTAWSQDVDATFPLY</sequence>
<keyword evidence="5" id="KW-1185">Reference proteome</keyword>
<dbReference type="Pfam" id="PF00581">
    <property type="entry name" value="Rhodanese"/>
    <property type="match status" value="1"/>
</dbReference>
<protein>
    <recommendedName>
        <fullName evidence="3">Rhodanese domain-containing protein</fullName>
    </recommendedName>
</protein>
<feature type="region of interest" description="Disordered" evidence="1">
    <location>
        <begin position="32"/>
        <end position="56"/>
    </location>
</feature>
<comment type="caution">
    <text evidence="4">The sequence shown here is derived from an EMBL/GenBank/DDBJ whole genome shotgun (WGS) entry which is preliminary data.</text>
</comment>
<dbReference type="Proteomes" id="UP000193467">
    <property type="component" value="Unassembled WGS sequence"/>
</dbReference>
<feature type="compositionally biased region" description="Low complexity" evidence="1">
    <location>
        <begin position="47"/>
        <end position="56"/>
    </location>
</feature>
<dbReference type="Gene3D" id="3.40.50.720">
    <property type="entry name" value="NAD(P)-binding Rossmann-like Domain"/>
    <property type="match status" value="1"/>
</dbReference>
<dbReference type="PANTHER" id="PTHR10953">
    <property type="entry name" value="UBIQUITIN-ACTIVATING ENZYME E1"/>
    <property type="match status" value="1"/>
</dbReference>
<dbReference type="STRING" id="106004.A0A1Y2D573"/>
<dbReference type="InParanoid" id="A0A1Y2D573"/>
<dbReference type="Pfam" id="PF00899">
    <property type="entry name" value="ThiF"/>
    <property type="match status" value="1"/>
</dbReference>
<dbReference type="GO" id="GO:0016779">
    <property type="term" value="F:nucleotidyltransferase activity"/>
    <property type="evidence" value="ECO:0007669"/>
    <property type="project" value="TreeGrafter"/>
</dbReference>
<evidence type="ECO:0000259" key="3">
    <source>
        <dbReference type="PROSITE" id="PS50206"/>
    </source>
</evidence>
<dbReference type="GO" id="GO:0004792">
    <property type="term" value="F:thiosulfate-cyanide sulfurtransferase activity"/>
    <property type="evidence" value="ECO:0007669"/>
    <property type="project" value="TreeGrafter"/>
</dbReference>
<keyword evidence="2" id="KW-0472">Membrane</keyword>
<accession>A0A1Y2D573</accession>
<dbReference type="FunCoup" id="A0A1Y2D573">
    <property type="interactions" value="395"/>
</dbReference>
<dbReference type="InterPro" id="IPR000594">
    <property type="entry name" value="ThiF_NAD_FAD-bd"/>
</dbReference>
<dbReference type="EMBL" id="MCGR01000097">
    <property type="protein sequence ID" value="ORY54469.1"/>
    <property type="molecule type" value="Genomic_DNA"/>
</dbReference>
<dbReference type="InterPro" id="IPR036873">
    <property type="entry name" value="Rhodanese-like_dom_sf"/>
</dbReference>
<feature type="domain" description="Rhodanese" evidence="3">
    <location>
        <begin position="422"/>
        <end position="531"/>
    </location>
</feature>
<dbReference type="GO" id="GO:0005737">
    <property type="term" value="C:cytoplasm"/>
    <property type="evidence" value="ECO:0007669"/>
    <property type="project" value="TreeGrafter"/>
</dbReference>
<dbReference type="SMART" id="SM00450">
    <property type="entry name" value="RHOD"/>
    <property type="match status" value="1"/>
</dbReference>
<proteinExistence type="predicted"/>
<keyword evidence="2" id="KW-1133">Transmembrane helix</keyword>
<dbReference type="InterPro" id="IPR035985">
    <property type="entry name" value="Ubiquitin-activating_enz"/>
</dbReference>
<dbReference type="PANTHER" id="PTHR10953:SF102">
    <property type="entry name" value="ADENYLYLTRANSFERASE AND SULFURTRANSFERASE MOCS3"/>
    <property type="match status" value="1"/>
</dbReference>
<feature type="transmembrane region" description="Helical" evidence="2">
    <location>
        <begin position="88"/>
        <end position="109"/>
    </location>
</feature>
<dbReference type="Gene3D" id="3.40.250.10">
    <property type="entry name" value="Rhodanese-like domain"/>
    <property type="match status" value="1"/>
</dbReference>
<dbReference type="SUPFAM" id="SSF69572">
    <property type="entry name" value="Activating enzymes of the ubiquitin-like proteins"/>
    <property type="match status" value="1"/>
</dbReference>
<dbReference type="InterPro" id="IPR001763">
    <property type="entry name" value="Rhodanese-like_dom"/>
</dbReference>
<dbReference type="CDD" id="cd00757">
    <property type="entry name" value="ThiF_MoeB_HesA_family"/>
    <property type="match status" value="1"/>
</dbReference>
<dbReference type="AlphaFoldDB" id="A0A1Y2D573"/>
<evidence type="ECO:0000313" key="4">
    <source>
        <dbReference type="EMBL" id="ORY54469.1"/>
    </source>
</evidence>
<keyword evidence="2" id="KW-0812">Transmembrane</keyword>
<dbReference type="OrthoDB" id="10261062at2759"/>
<reference evidence="4 5" key="1">
    <citation type="submission" date="2016-07" db="EMBL/GenBank/DDBJ databases">
        <title>Pervasive Adenine N6-methylation of Active Genes in Fungi.</title>
        <authorList>
            <consortium name="DOE Joint Genome Institute"/>
            <person name="Mondo S.J."/>
            <person name="Dannebaum R.O."/>
            <person name="Kuo R.C."/>
            <person name="Labutti K."/>
            <person name="Haridas S."/>
            <person name="Kuo A."/>
            <person name="Salamov A."/>
            <person name="Ahrendt S.R."/>
            <person name="Lipzen A."/>
            <person name="Sullivan W."/>
            <person name="Andreopoulos W.B."/>
            <person name="Clum A."/>
            <person name="Lindquist E."/>
            <person name="Daum C."/>
            <person name="Ramamoorthy G.K."/>
            <person name="Gryganskyi A."/>
            <person name="Culley D."/>
            <person name="Magnuson J.K."/>
            <person name="James T.Y."/>
            <person name="O'Malley M.A."/>
            <person name="Stajich J.E."/>
            <person name="Spatafora J.W."/>
            <person name="Visel A."/>
            <person name="Grigoriev I.V."/>
        </authorList>
    </citation>
    <scope>NUCLEOTIDE SEQUENCE [LARGE SCALE GENOMIC DNA]</scope>
    <source>
        <strain evidence="4 5">62-1032</strain>
    </source>
</reference>